<feature type="transmembrane region" description="Helical" evidence="2">
    <location>
        <begin position="149"/>
        <end position="170"/>
    </location>
</feature>
<dbReference type="Proteomes" id="UP000228875">
    <property type="component" value="Unassembled WGS sequence"/>
</dbReference>
<keyword evidence="2" id="KW-1133">Transmembrane helix</keyword>
<name>A0A2M8DMY9_9BACT</name>
<evidence type="ECO:0008006" key="5">
    <source>
        <dbReference type="Google" id="ProtNLM"/>
    </source>
</evidence>
<feature type="region of interest" description="Disordered" evidence="1">
    <location>
        <begin position="175"/>
        <end position="201"/>
    </location>
</feature>
<keyword evidence="2" id="KW-0812">Transmembrane</keyword>
<reference evidence="4" key="1">
    <citation type="submission" date="2017-09" db="EMBL/GenBank/DDBJ databases">
        <title>Depth-based differentiation of microbial function through sediment-hosted aquifers and enrichment of novel symbionts in the deep terrestrial subsurface.</title>
        <authorList>
            <person name="Probst A.J."/>
            <person name="Ladd B."/>
            <person name="Jarett J.K."/>
            <person name="Geller-Mcgrath D.E."/>
            <person name="Sieber C.M.K."/>
            <person name="Emerson J.B."/>
            <person name="Anantharaman K."/>
            <person name="Thomas B.C."/>
            <person name="Malmstrom R."/>
            <person name="Stieglmeier M."/>
            <person name="Klingl A."/>
            <person name="Woyke T."/>
            <person name="Ryan C.M."/>
            <person name="Banfield J.F."/>
        </authorList>
    </citation>
    <scope>NUCLEOTIDE SEQUENCE [LARGE SCALE GENOMIC DNA]</scope>
</reference>
<evidence type="ECO:0000256" key="2">
    <source>
        <dbReference type="SAM" id="Phobius"/>
    </source>
</evidence>
<keyword evidence="2" id="KW-0472">Membrane</keyword>
<sequence length="201" mass="22629">MKFKILIILLFVFCLLFFFDSALAIGIGAKPSFLDLELKAGQSKEVKILVYNISQEAGIFQVFPDELNEWIKIEPNNFRLEAGENEGIKIKILAKEEGERVTNLSVLAIPLDRRSFSVGPGLKIPLKLNVKEEKSIFLASVLEVFKQSLPWILVGILAIVLIGLFLLKFLKRRGTPTRPPPSRRRRAPVIAPPENLPVEKL</sequence>
<protein>
    <recommendedName>
        <fullName evidence="5">Alpha-galactosidase NEW3 domain-containing protein</fullName>
    </recommendedName>
</protein>
<dbReference type="EMBL" id="PFTB01000033">
    <property type="protein sequence ID" value="PJB99499.1"/>
    <property type="molecule type" value="Genomic_DNA"/>
</dbReference>
<feature type="compositionally biased region" description="Basic residues" evidence="1">
    <location>
        <begin position="175"/>
        <end position="187"/>
    </location>
</feature>
<comment type="caution">
    <text evidence="3">The sequence shown here is derived from an EMBL/GenBank/DDBJ whole genome shotgun (WGS) entry which is preliminary data.</text>
</comment>
<dbReference type="AlphaFoldDB" id="A0A2M8DMY9"/>
<organism evidence="3 4">
    <name type="scientific">Candidatus Nealsonbacteria bacterium CG_4_9_14_0_8_um_filter_35_12</name>
    <dbReference type="NCBI Taxonomy" id="1974692"/>
    <lineage>
        <taxon>Bacteria</taxon>
        <taxon>Candidatus Nealsoniibacteriota</taxon>
    </lineage>
</organism>
<evidence type="ECO:0000313" key="3">
    <source>
        <dbReference type="EMBL" id="PJB99499.1"/>
    </source>
</evidence>
<proteinExistence type="predicted"/>
<gene>
    <name evidence="3" type="ORF">CO077_01405</name>
</gene>
<accession>A0A2M8DMY9</accession>
<evidence type="ECO:0000313" key="4">
    <source>
        <dbReference type="Proteomes" id="UP000228875"/>
    </source>
</evidence>
<evidence type="ECO:0000256" key="1">
    <source>
        <dbReference type="SAM" id="MobiDB-lite"/>
    </source>
</evidence>